<feature type="transmembrane region" description="Helical" evidence="1">
    <location>
        <begin position="268"/>
        <end position="287"/>
    </location>
</feature>
<sequence>MASGPIQFLFNENINIFFRDIGTPLLDTLFKVITNAGSEPVYIFLASLIFWCLNKKTGIRAMYLIMFSAYTALIAKSLFSMPRPPDYLHKVTENNFGFPSGHAQVSSGFWGYLGIRSKKKQIIITGAVIVLLVSLSRLYLGVHYPGDVIGGIIFGLMVAFISYREEADILKVINKQSRNSKYLIALFLPLILILIATFQGSLLKEQIELGFVMASVGAGYLLEEEIIRFPDAKNNEQKVKRASIGILFLGSIYLISEILSLTFPVFAYIKYAALGFSSVFFVPWVFMKLEGAKY</sequence>
<reference evidence="3 4" key="1">
    <citation type="submission" date="2015-09" db="EMBL/GenBank/DDBJ databases">
        <title>A metagenomics-based metabolic model of nitrate-dependent anaerobic oxidation of methane by Methanoperedens-like archaea.</title>
        <authorList>
            <person name="Arshad A."/>
            <person name="Speth D.R."/>
            <person name="De Graaf R.M."/>
            <person name="Op Den Camp H.J."/>
            <person name="Jetten M.S."/>
            <person name="Welte C.U."/>
        </authorList>
    </citation>
    <scope>NUCLEOTIDE SEQUENCE [LARGE SCALE GENOMIC DNA]</scope>
</reference>
<name>A0A0P8AFT2_9EURY</name>
<evidence type="ECO:0000313" key="4">
    <source>
        <dbReference type="Proteomes" id="UP000050360"/>
    </source>
</evidence>
<keyword evidence="1" id="KW-1133">Transmembrane helix</keyword>
<comment type="caution">
    <text evidence="3">The sequence shown here is derived from an EMBL/GenBank/DDBJ whole genome shotgun (WGS) entry which is preliminary data.</text>
</comment>
<feature type="transmembrane region" description="Helical" evidence="1">
    <location>
        <begin position="96"/>
        <end position="115"/>
    </location>
</feature>
<keyword evidence="1" id="KW-0472">Membrane</keyword>
<feature type="domain" description="Phosphatidic acid phosphatase type 2/haloperoxidase" evidence="2">
    <location>
        <begin position="59"/>
        <end position="163"/>
    </location>
</feature>
<dbReference type="InterPro" id="IPR036938">
    <property type="entry name" value="PAP2/HPO_sf"/>
</dbReference>
<gene>
    <name evidence="3" type="ORF">MPEBLZ_02285</name>
</gene>
<dbReference type="AlphaFoldDB" id="A0A0P8AFT2"/>
<feature type="transmembrane region" description="Helical" evidence="1">
    <location>
        <begin position="146"/>
        <end position="163"/>
    </location>
</feature>
<feature type="transmembrane region" description="Helical" evidence="1">
    <location>
        <begin position="242"/>
        <end position="262"/>
    </location>
</feature>
<dbReference type="InterPro" id="IPR000326">
    <property type="entry name" value="PAP2/HPO"/>
</dbReference>
<dbReference type="Proteomes" id="UP000050360">
    <property type="component" value="Unassembled WGS sequence"/>
</dbReference>
<evidence type="ECO:0000259" key="2">
    <source>
        <dbReference type="SMART" id="SM00014"/>
    </source>
</evidence>
<evidence type="ECO:0000313" key="3">
    <source>
        <dbReference type="EMBL" id="KPQ43171.1"/>
    </source>
</evidence>
<dbReference type="SUPFAM" id="SSF48317">
    <property type="entry name" value="Acid phosphatase/Vanadium-dependent haloperoxidase"/>
    <property type="match status" value="1"/>
</dbReference>
<accession>A0A0P8AFT2</accession>
<organism evidence="3 4">
    <name type="scientific">Candidatus Methanoperedens nitratireducens</name>
    <dbReference type="NCBI Taxonomy" id="1392998"/>
    <lineage>
        <taxon>Archaea</taxon>
        <taxon>Methanobacteriati</taxon>
        <taxon>Methanobacteriota</taxon>
        <taxon>Stenosarchaea group</taxon>
        <taxon>Methanomicrobia</taxon>
        <taxon>Methanosarcinales</taxon>
        <taxon>ANME-2 cluster</taxon>
        <taxon>Candidatus Methanoperedentaceae</taxon>
        <taxon>Candidatus Methanoperedens</taxon>
    </lineage>
</organism>
<proteinExistence type="predicted"/>
<dbReference type="Gene3D" id="1.20.144.10">
    <property type="entry name" value="Phosphatidic acid phosphatase type 2/haloperoxidase"/>
    <property type="match status" value="1"/>
</dbReference>
<feature type="transmembrane region" description="Helical" evidence="1">
    <location>
        <begin position="61"/>
        <end position="81"/>
    </location>
</feature>
<keyword evidence="1" id="KW-0812">Transmembrane</keyword>
<feature type="transmembrane region" description="Helical" evidence="1">
    <location>
        <begin position="206"/>
        <end position="222"/>
    </location>
</feature>
<evidence type="ECO:0000256" key="1">
    <source>
        <dbReference type="SAM" id="Phobius"/>
    </source>
</evidence>
<dbReference type="PANTHER" id="PTHR14969">
    <property type="entry name" value="SPHINGOSINE-1-PHOSPHATE PHOSPHOHYDROLASE"/>
    <property type="match status" value="1"/>
</dbReference>
<dbReference type="PANTHER" id="PTHR14969:SF13">
    <property type="entry name" value="AT30094P"/>
    <property type="match status" value="1"/>
</dbReference>
<feature type="transmembrane region" description="Helical" evidence="1">
    <location>
        <begin position="122"/>
        <end position="140"/>
    </location>
</feature>
<dbReference type="Pfam" id="PF01569">
    <property type="entry name" value="PAP2"/>
    <property type="match status" value="1"/>
</dbReference>
<dbReference type="EMBL" id="LKCM01000173">
    <property type="protein sequence ID" value="KPQ43171.1"/>
    <property type="molecule type" value="Genomic_DNA"/>
</dbReference>
<protein>
    <submittedName>
        <fullName evidence="3">PAP2 superfamily protein</fullName>
    </submittedName>
</protein>
<dbReference type="SMART" id="SM00014">
    <property type="entry name" value="acidPPc"/>
    <property type="match status" value="1"/>
</dbReference>
<feature type="transmembrane region" description="Helical" evidence="1">
    <location>
        <begin position="183"/>
        <end position="200"/>
    </location>
</feature>
<feature type="transmembrane region" description="Helical" evidence="1">
    <location>
        <begin position="32"/>
        <end position="54"/>
    </location>
</feature>